<gene>
    <name evidence="1" type="ORF">ATEG_03901</name>
</gene>
<accession>Q0CQY3</accession>
<evidence type="ECO:0000313" key="1">
    <source>
        <dbReference type="EMBL" id="EAU35703.1"/>
    </source>
</evidence>
<dbReference type="RefSeq" id="XP_001213079.1">
    <property type="nucleotide sequence ID" value="XM_001213079.1"/>
</dbReference>
<organism evidence="1 2">
    <name type="scientific">Aspergillus terreus (strain NIH 2624 / FGSC A1156)</name>
    <dbReference type="NCBI Taxonomy" id="341663"/>
    <lineage>
        <taxon>Eukaryota</taxon>
        <taxon>Fungi</taxon>
        <taxon>Dikarya</taxon>
        <taxon>Ascomycota</taxon>
        <taxon>Pezizomycotina</taxon>
        <taxon>Eurotiomycetes</taxon>
        <taxon>Eurotiomycetidae</taxon>
        <taxon>Eurotiales</taxon>
        <taxon>Aspergillaceae</taxon>
        <taxon>Aspergillus</taxon>
        <taxon>Aspergillus subgen. Circumdati</taxon>
    </lineage>
</organism>
<dbReference type="VEuPathDB" id="FungiDB:ATEG_03901"/>
<reference evidence="2" key="1">
    <citation type="submission" date="2005-09" db="EMBL/GenBank/DDBJ databases">
        <title>Annotation of the Aspergillus terreus NIH2624 genome.</title>
        <authorList>
            <person name="Birren B.W."/>
            <person name="Lander E.S."/>
            <person name="Galagan J.E."/>
            <person name="Nusbaum C."/>
            <person name="Devon K."/>
            <person name="Henn M."/>
            <person name="Ma L.-J."/>
            <person name="Jaffe D.B."/>
            <person name="Butler J."/>
            <person name="Alvarez P."/>
            <person name="Gnerre S."/>
            <person name="Grabherr M."/>
            <person name="Kleber M."/>
            <person name="Mauceli E.W."/>
            <person name="Brockman W."/>
            <person name="Rounsley S."/>
            <person name="Young S.K."/>
            <person name="LaButti K."/>
            <person name="Pushparaj V."/>
            <person name="DeCaprio D."/>
            <person name="Crawford M."/>
            <person name="Koehrsen M."/>
            <person name="Engels R."/>
            <person name="Montgomery P."/>
            <person name="Pearson M."/>
            <person name="Howarth C."/>
            <person name="Larson L."/>
            <person name="Luoma S."/>
            <person name="White J."/>
            <person name="Alvarado L."/>
            <person name="Kodira C.D."/>
            <person name="Zeng Q."/>
            <person name="Oleary S."/>
            <person name="Yandava C."/>
            <person name="Denning D.W."/>
            <person name="Nierman W.C."/>
            <person name="Milne T."/>
            <person name="Madden K."/>
        </authorList>
    </citation>
    <scope>NUCLEOTIDE SEQUENCE [LARGE SCALE GENOMIC DNA]</scope>
    <source>
        <strain evidence="2">NIH 2624 / FGSC A1156</strain>
    </source>
</reference>
<name>Q0CQY3_ASPTN</name>
<dbReference type="Proteomes" id="UP000007963">
    <property type="component" value="Unassembled WGS sequence"/>
</dbReference>
<dbReference type="GeneID" id="4318234"/>
<sequence length="99" mass="11000">MHLPGFSVCRTEAPKKAYPAPKRGPESAYRKQHPCASIVHGQAQVVVRWRRPCDMIGKIARSSSACNPDHQPRVQLLGGVLETPLVSRWSLYPIIQNAT</sequence>
<evidence type="ECO:0000313" key="2">
    <source>
        <dbReference type="Proteomes" id="UP000007963"/>
    </source>
</evidence>
<dbReference type="HOGENOM" id="CLU_2319939_0_0_1"/>
<dbReference type="EMBL" id="CH476598">
    <property type="protein sequence ID" value="EAU35703.1"/>
    <property type="molecule type" value="Genomic_DNA"/>
</dbReference>
<protein>
    <submittedName>
        <fullName evidence="1">Uncharacterized protein</fullName>
    </submittedName>
</protein>
<dbReference type="AlphaFoldDB" id="Q0CQY3"/>
<proteinExistence type="predicted"/>